<dbReference type="Gene3D" id="1.20.144.10">
    <property type="entry name" value="Phosphatidic acid phosphatase type 2/haloperoxidase"/>
    <property type="match status" value="1"/>
</dbReference>
<comment type="caution">
    <text evidence="3">The sequence shown here is derived from an EMBL/GenBank/DDBJ whole genome shotgun (WGS) entry which is preliminary data.</text>
</comment>
<dbReference type="GO" id="GO:0016020">
    <property type="term" value="C:membrane"/>
    <property type="evidence" value="ECO:0007669"/>
    <property type="project" value="UniProtKB-SubCell"/>
</dbReference>
<organism evidence="3">
    <name type="scientific">bioreactor metagenome</name>
    <dbReference type="NCBI Taxonomy" id="1076179"/>
    <lineage>
        <taxon>unclassified sequences</taxon>
        <taxon>metagenomes</taxon>
        <taxon>ecological metagenomes</taxon>
    </lineage>
</organism>
<reference evidence="3" key="1">
    <citation type="submission" date="2019-08" db="EMBL/GenBank/DDBJ databases">
        <authorList>
            <person name="Kucharzyk K."/>
            <person name="Murdoch R.W."/>
            <person name="Higgins S."/>
            <person name="Loffler F."/>
        </authorList>
    </citation>
    <scope>NUCLEOTIDE SEQUENCE</scope>
</reference>
<keyword evidence="1" id="KW-0472">Membrane</keyword>
<protein>
    <recommendedName>
        <fullName evidence="2">Inositolphosphotransferase Aur1/Ipt1 domain-containing protein</fullName>
    </recommendedName>
</protein>
<proteinExistence type="predicted"/>
<sequence length="148" mass="16905">MLFPTAGPQYYFQAIGIDNALNGNFLQLGHYFNYNYKLMDNNNMPGVFFDLVEKSQLLGERPTAAFPSSHVGISTIIMIMIFKYKKYIVFACLIPVYLALVGATVYIQAHYLIDVIMGFASAFALCYLAIGLYRLINCHEMFHYKRDI</sequence>
<evidence type="ECO:0000313" key="3">
    <source>
        <dbReference type="EMBL" id="MPN61813.1"/>
    </source>
</evidence>
<dbReference type="InterPro" id="IPR036938">
    <property type="entry name" value="PAP2/HPO_sf"/>
</dbReference>
<feature type="transmembrane region" description="Helical" evidence="1">
    <location>
        <begin position="87"/>
        <end position="109"/>
    </location>
</feature>
<dbReference type="Pfam" id="PF14378">
    <property type="entry name" value="PAP2_3"/>
    <property type="match status" value="1"/>
</dbReference>
<dbReference type="AlphaFoldDB" id="A0A645JQK5"/>
<accession>A0A645JQK5</accession>
<feature type="transmembrane region" description="Helical" evidence="1">
    <location>
        <begin position="115"/>
        <end position="136"/>
    </location>
</feature>
<dbReference type="SUPFAM" id="SSF48317">
    <property type="entry name" value="Acid phosphatase/Vanadium-dependent haloperoxidase"/>
    <property type="match status" value="1"/>
</dbReference>
<evidence type="ECO:0000259" key="2">
    <source>
        <dbReference type="Pfam" id="PF14378"/>
    </source>
</evidence>
<dbReference type="EMBL" id="VSSQ01138980">
    <property type="protein sequence ID" value="MPN61813.1"/>
    <property type="molecule type" value="Genomic_DNA"/>
</dbReference>
<keyword evidence="1" id="KW-1133">Transmembrane helix</keyword>
<keyword evidence="1" id="KW-0812">Transmembrane</keyword>
<feature type="domain" description="Inositolphosphotransferase Aur1/Ipt1" evidence="2">
    <location>
        <begin position="2"/>
        <end position="127"/>
    </location>
</feature>
<dbReference type="InterPro" id="IPR026841">
    <property type="entry name" value="Aur1/Ipt1"/>
</dbReference>
<name>A0A645JQK5_9ZZZZ</name>
<evidence type="ECO:0000256" key="1">
    <source>
        <dbReference type="SAM" id="Phobius"/>
    </source>
</evidence>
<gene>
    <name evidence="3" type="ORF">SDC9_209557</name>
</gene>